<dbReference type="Pfam" id="PF13639">
    <property type="entry name" value="zf-RING_2"/>
    <property type="match status" value="1"/>
</dbReference>
<dbReference type="Gramene" id="TraesROB_scaffold_052305_01G000100.1">
    <property type="protein sequence ID" value="TraesROB_scaffold_052305_01G000100.1"/>
    <property type="gene ID" value="TraesROB_scaffold_052305_01G000100"/>
</dbReference>
<dbReference type="Gramene" id="TraesJUL5B03G02947990.1">
    <property type="protein sequence ID" value="TraesJUL5B03G02947990.1.CDS1"/>
    <property type="gene ID" value="TraesJUL5B03G02947990"/>
</dbReference>
<dbReference type="AlphaFoldDB" id="A0A3B6LPZ7"/>
<dbReference type="Gramene" id="TraesCLE_scaffold_021934_01G000200.1">
    <property type="protein sequence ID" value="TraesCLE_scaffold_021934_01G000200.1"/>
    <property type="gene ID" value="TraesCLE_scaffold_021934_01G000200"/>
</dbReference>
<dbReference type="PANTHER" id="PTHR14155:SF627">
    <property type="entry name" value="OS06G0192800 PROTEIN"/>
    <property type="match status" value="1"/>
</dbReference>
<dbReference type="Gramene" id="TraesCS5B03G0756200.1">
    <property type="protein sequence ID" value="TraesCS5B03G0756200.1.CDS1"/>
    <property type="gene ID" value="TraesCS5B03G0756200"/>
</dbReference>
<dbReference type="EC" id="2.3.2.27" evidence="2"/>
<dbReference type="Gramene" id="TraesARI7B03G04247580.1">
    <property type="protein sequence ID" value="TraesARI7B03G04247580.1.CDS1"/>
    <property type="gene ID" value="TraesARI7B03G04247580"/>
</dbReference>
<dbReference type="Gene3D" id="3.30.40.10">
    <property type="entry name" value="Zinc/RING finger domain, C3HC4 (zinc finger)"/>
    <property type="match status" value="1"/>
</dbReference>
<dbReference type="Gramene" id="TraesSYM7B03G04093150.1">
    <property type="protein sequence ID" value="TraesSYM7B03G04093150.1.CDS1"/>
    <property type="gene ID" value="TraesSYM7B03G04093150"/>
</dbReference>
<evidence type="ECO:0000313" key="12">
    <source>
        <dbReference type="Proteomes" id="UP000019116"/>
    </source>
</evidence>
<accession>A0A3B6LPZ7</accession>
<evidence type="ECO:0000259" key="10">
    <source>
        <dbReference type="PROSITE" id="PS50089"/>
    </source>
</evidence>
<dbReference type="SUPFAM" id="SSF57850">
    <property type="entry name" value="RING/U-box"/>
    <property type="match status" value="1"/>
</dbReference>
<keyword evidence="4 7" id="KW-0863">Zinc-finger</keyword>
<feature type="region of interest" description="Disordered" evidence="8">
    <location>
        <begin position="1"/>
        <end position="47"/>
    </location>
</feature>
<dbReference type="STRING" id="4565.A0A3B6LPZ7"/>
<protein>
    <recommendedName>
        <fullName evidence="2">RING-type E3 ubiquitin transferase</fullName>
        <ecNumber evidence="2">2.3.2.27</ecNumber>
    </recommendedName>
</protein>
<dbReference type="Gramene" id="TraesMAC5B03G02926380.1">
    <property type="protein sequence ID" value="TraesMAC5B03G02926380.1.CDS1"/>
    <property type="gene ID" value="TraesMAC5B03G02926380"/>
</dbReference>
<dbReference type="InterPro" id="IPR013083">
    <property type="entry name" value="Znf_RING/FYVE/PHD"/>
</dbReference>
<dbReference type="Proteomes" id="UP000019116">
    <property type="component" value="Chromosome 5B"/>
</dbReference>
<dbReference type="GO" id="GO:0061630">
    <property type="term" value="F:ubiquitin protein ligase activity"/>
    <property type="evidence" value="ECO:0007669"/>
    <property type="project" value="UniProtKB-EC"/>
</dbReference>
<dbReference type="Gramene" id="TraesCS5B02G293300.1">
    <property type="protein sequence ID" value="TraesCS5B02G293300.1.cds1"/>
    <property type="gene ID" value="TraesCS5B02G293300"/>
</dbReference>
<sequence length="335" mass="37164">MDGPSVIQLKCYPPATPKVEEEVEEEVDEDEDGEEETLSSDDDDDGTYEELNTAAIMTTFTQKSQEKGDGMKIVVVYRHTLFSTPSDGGEQLVRGDTEGHTIRFVVPPARNTARALRLVGASLSAMVYPGHLRERLRDLWSNLILLPEMKHRLGRRAGVEVRFDAFSFPEADDTPERRESVFAVADGMSKEPWPECQCHGGMEYRLPETAPMRRIAESEAAGLDCPVCLHLLEGDDLAAWPGCSRPHVFHGACLKLALKKIDRCPICRCFLQIEPEPLPLETTEDKEGDGDAALAIAAGGKPKSVRRDVAIAFLGLILFVCMMMIGLIRFMMHYG</sequence>
<feature type="compositionally biased region" description="Acidic residues" evidence="8">
    <location>
        <begin position="21"/>
        <end position="47"/>
    </location>
</feature>
<keyword evidence="5" id="KW-0862">Zinc</keyword>
<reference evidence="11" key="1">
    <citation type="submission" date="2018-08" db="EMBL/GenBank/DDBJ databases">
        <authorList>
            <person name="Rossello M."/>
        </authorList>
    </citation>
    <scope>NUCLEOTIDE SEQUENCE [LARGE SCALE GENOMIC DNA]</scope>
    <source>
        <strain evidence="11">cv. Chinese Spring</strain>
    </source>
</reference>
<evidence type="ECO:0000313" key="11">
    <source>
        <dbReference type="EnsemblPlants" id="TraesCS5B02G293300.1.cds1"/>
    </source>
</evidence>
<evidence type="ECO:0000256" key="4">
    <source>
        <dbReference type="ARBA" id="ARBA00022771"/>
    </source>
</evidence>
<name>A0A3B6LPZ7_WHEAT</name>
<comment type="similarity">
    <text evidence="6">Belongs to the RING-type zinc finger family. ATL subfamily.</text>
</comment>
<evidence type="ECO:0000256" key="8">
    <source>
        <dbReference type="SAM" id="MobiDB-lite"/>
    </source>
</evidence>
<evidence type="ECO:0000256" key="2">
    <source>
        <dbReference type="ARBA" id="ARBA00012483"/>
    </source>
</evidence>
<dbReference type="OMA" id="WPECQCH"/>
<dbReference type="PROSITE" id="PS50089">
    <property type="entry name" value="ZF_RING_2"/>
    <property type="match status" value="1"/>
</dbReference>
<dbReference type="GO" id="GO:0008270">
    <property type="term" value="F:zinc ion binding"/>
    <property type="evidence" value="ECO:0007669"/>
    <property type="project" value="UniProtKB-KW"/>
</dbReference>
<evidence type="ECO:0000256" key="5">
    <source>
        <dbReference type="ARBA" id="ARBA00022833"/>
    </source>
</evidence>
<dbReference type="Gramene" id="TraesSTA5B03G02918600.1">
    <property type="protein sequence ID" value="TraesSTA5B03G02918600.1.CDS1"/>
    <property type="gene ID" value="TraesSTA5B03G02918600"/>
</dbReference>
<keyword evidence="9" id="KW-0472">Membrane</keyword>
<evidence type="ECO:0000256" key="6">
    <source>
        <dbReference type="ARBA" id="ARBA00024209"/>
    </source>
</evidence>
<proteinExistence type="inferred from homology"/>
<keyword evidence="12" id="KW-1185">Reference proteome</keyword>
<dbReference type="Gramene" id="TraesNOR5B03G02953550.1">
    <property type="protein sequence ID" value="TraesNOR5B03G02953550.1.CDS1"/>
    <property type="gene ID" value="TraesNOR5B03G02953550"/>
</dbReference>
<reference evidence="11" key="2">
    <citation type="submission" date="2018-10" db="UniProtKB">
        <authorList>
            <consortium name="EnsemblPlants"/>
        </authorList>
    </citation>
    <scope>IDENTIFICATION</scope>
</reference>
<dbReference type="InterPro" id="IPR053238">
    <property type="entry name" value="RING-H2_zinc_finger"/>
</dbReference>
<keyword evidence="9" id="KW-0812">Transmembrane</keyword>
<evidence type="ECO:0000256" key="3">
    <source>
        <dbReference type="ARBA" id="ARBA00022723"/>
    </source>
</evidence>
<organism evidence="11">
    <name type="scientific">Triticum aestivum</name>
    <name type="common">Wheat</name>
    <dbReference type="NCBI Taxonomy" id="4565"/>
    <lineage>
        <taxon>Eukaryota</taxon>
        <taxon>Viridiplantae</taxon>
        <taxon>Streptophyta</taxon>
        <taxon>Embryophyta</taxon>
        <taxon>Tracheophyta</taxon>
        <taxon>Spermatophyta</taxon>
        <taxon>Magnoliopsida</taxon>
        <taxon>Liliopsida</taxon>
        <taxon>Poales</taxon>
        <taxon>Poaceae</taxon>
        <taxon>BOP clade</taxon>
        <taxon>Pooideae</taxon>
        <taxon>Triticodae</taxon>
        <taxon>Triticeae</taxon>
        <taxon>Triticinae</taxon>
        <taxon>Triticum</taxon>
    </lineage>
</organism>
<keyword evidence="9" id="KW-1133">Transmembrane helix</keyword>
<dbReference type="CDD" id="cd16448">
    <property type="entry name" value="RING-H2"/>
    <property type="match status" value="1"/>
</dbReference>
<dbReference type="OrthoDB" id="620960at2759"/>
<comment type="catalytic activity">
    <reaction evidence="1">
        <text>S-ubiquitinyl-[E2 ubiquitin-conjugating enzyme]-L-cysteine + [acceptor protein]-L-lysine = [E2 ubiquitin-conjugating enzyme]-L-cysteine + N(6)-ubiquitinyl-[acceptor protein]-L-lysine.</text>
        <dbReference type="EC" id="2.3.2.27"/>
    </reaction>
</comment>
<evidence type="ECO:0000256" key="9">
    <source>
        <dbReference type="SAM" id="Phobius"/>
    </source>
</evidence>
<dbReference type="EnsemblPlants" id="TraesCS5B02G293300.1">
    <property type="protein sequence ID" value="TraesCS5B02G293300.1.cds1"/>
    <property type="gene ID" value="TraesCS5B02G293300"/>
</dbReference>
<keyword evidence="3" id="KW-0479">Metal-binding</keyword>
<dbReference type="Gramene" id="TraesJAG5B03G02924350.1">
    <property type="protein sequence ID" value="TraesJAG5B03G02924350.1.CDS1"/>
    <property type="gene ID" value="TraesJAG5B03G02924350"/>
</dbReference>
<feature type="transmembrane region" description="Helical" evidence="9">
    <location>
        <begin position="309"/>
        <end position="332"/>
    </location>
</feature>
<dbReference type="PANTHER" id="PTHR14155">
    <property type="entry name" value="RING FINGER DOMAIN-CONTAINING"/>
    <property type="match status" value="1"/>
</dbReference>
<evidence type="ECO:0000256" key="1">
    <source>
        <dbReference type="ARBA" id="ARBA00000900"/>
    </source>
</evidence>
<dbReference type="InterPro" id="IPR001841">
    <property type="entry name" value="Znf_RING"/>
</dbReference>
<feature type="domain" description="RING-type" evidence="10">
    <location>
        <begin position="225"/>
        <end position="268"/>
    </location>
</feature>
<evidence type="ECO:0000256" key="7">
    <source>
        <dbReference type="PROSITE-ProRule" id="PRU00175"/>
    </source>
</evidence>